<dbReference type="AlphaFoldDB" id="A0AA88HV63"/>
<feature type="repeat" description="ANK" evidence="3">
    <location>
        <begin position="300"/>
        <end position="332"/>
    </location>
</feature>
<organism evidence="5 6">
    <name type="scientific">Artemia franciscana</name>
    <name type="common">Brine shrimp</name>
    <name type="synonym">Artemia sanfranciscana</name>
    <dbReference type="NCBI Taxonomy" id="6661"/>
    <lineage>
        <taxon>Eukaryota</taxon>
        <taxon>Metazoa</taxon>
        <taxon>Ecdysozoa</taxon>
        <taxon>Arthropoda</taxon>
        <taxon>Crustacea</taxon>
        <taxon>Branchiopoda</taxon>
        <taxon>Anostraca</taxon>
        <taxon>Artemiidae</taxon>
        <taxon>Artemia</taxon>
    </lineage>
</organism>
<feature type="repeat" description="ANK" evidence="3">
    <location>
        <begin position="198"/>
        <end position="230"/>
    </location>
</feature>
<evidence type="ECO:0000313" key="6">
    <source>
        <dbReference type="Proteomes" id="UP001187531"/>
    </source>
</evidence>
<keyword evidence="1" id="KW-0677">Repeat</keyword>
<dbReference type="Pfam" id="PF00023">
    <property type="entry name" value="Ank"/>
    <property type="match status" value="2"/>
</dbReference>
<name>A0AA88HV63_ARTSF</name>
<dbReference type="PROSITE" id="PS50297">
    <property type="entry name" value="ANK_REP_REGION"/>
    <property type="match status" value="6"/>
</dbReference>
<proteinExistence type="predicted"/>
<dbReference type="SUPFAM" id="SSF48403">
    <property type="entry name" value="Ankyrin repeat"/>
    <property type="match status" value="1"/>
</dbReference>
<dbReference type="EMBL" id="JAVRJZ010000013">
    <property type="protein sequence ID" value="KAK2714519.1"/>
    <property type="molecule type" value="Genomic_DNA"/>
</dbReference>
<evidence type="ECO:0000256" key="3">
    <source>
        <dbReference type="PROSITE-ProRule" id="PRU00023"/>
    </source>
</evidence>
<evidence type="ECO:0000256" key="4">
    <source>
        <dbReference type="SAM" id="MobiDB-lite"/>
    </source>
</evidence>
<dbReference type="PANTHER" id="PTHR24166:SF48">
    <property type="entry name" value="PROTEIN VAPYRIN"/>
    <property type="match status" value="1"/>
</dbReference>
<feature type="region of interest" description="Disordered" evidence="4">
    <location>
        <begin position="784"/>
        <end position="812"/>
    </location>
</feature>
<dbReference type="InterPro" id="IPR002110">
    <property type="entry name" value="Ankyrin_rpt"/>
</dbReference>
<gene>
    <name evidence="5" type="ORF">QYM36_008919</name>
</gene>
<dbReference type="Pfam" id="PF12796">
    <property type="entry name" value="Ank_2"/>
    <property type="match status" value="3"/>
</dbReference>
<reference evidence="5" key="1">
    <citation type="submission" date="2023-07" db="EMBL/GenBank/DDBJ databases">
        <title>Chromosome-level genome assembly of Artemia franciscana.</title>
        <authorList>
            <person name="Jo E."/>
        </authorList>
    </citation>
    <scope>NUCLEOTIDE SEQUENCE</scope>
    <source>
        <tissue evidence="5">Whole body</tissue>
    </source>
</reference>
<accession>A0AA88HV63</accession>
<feature type="repeat" description="ANK" evidence="3">
    <location>
        <begin position="165"/>
        <end position="197"/>
    </location>
</feature>
<evidence type="ECO:0000313" key="5">
    <source>
        <dbReference type="EMBL" id="KAK2714519.1"/>
    </source>
</evidence>
<feature type="repeat" description="ANK" evidence="3">
    <location>
        <begin position="497"/>
        <end position="529"/>
    </location>
</feature>
<feature type="compositionally biased region" description="Basic and acidic residues" evidence="4">
    <location>
        <begin position="596"/>
        <end position="623"/>
    </location>
</feature>
<keyword evidence="6" id="KW-1185">Reference proteome</keyword>
<dbReference type="InterPro" id="IPR036770">
    <property type="entry name" value="Ankyrin_rpt-contain_sf"/>
</dbReference>
<dbReference type="PROSITE" id="PS50088">
    <property type="entry name" value="ANK_REPEAT"/>
    <property type="match status" value="6"/>
</dbReference>
<protein>
    <submittedName>
        <fullName evidence="5">Uncharacterized protein</fullName>
    </submittedName>
</protein>
<feature type="repeat" description="ANK" evidence="3">
    <location>
        <begin position="78"/>
        <end position="110"/>
    </location>
</feature>
<dbReference type="InterPro" id="IPR050889">
    <property type="entry name" value="Dendritic_Spine_Reg/Scaffold"/>
</dbReference>
<dbReference type="Gene3D" id="1.25.40.20">
    <property type="entry name" value="Ankyrin repeat-containing domain"/>
    <property type="match status" value="5"/>
</dbReference>
<dbReference type="PRINTS" id="PR01415">
    <property type="entry name" value="ANKYRIN"/>
</dbReference>
<feature type="region of interest" description="Disordered" evidence="4">
    <location>
        <begin position="568"/>
        <end position="641"/>
    </location>
</feature>
<sequence length="812" mass="92121">MRDFGPYTEGYPVDNPIMFMLNAQDNQTNSLLHLATNMNDKQALTLFLKANHDYLTEKRFNFFFKDYQPKFMNAANNEGDMPIHIAAREGNTDIVHLLLENGAIFNAKNEEGYTPKELSNDHIVDQVLKSVNMFLNINDGKSKQIMQEYINKQGASVYVNTRDKNHKTALHHAVASSRIDIIKLLLQNNADPNALYANHYTPLHFAVENNNIEAVELLLKHGAYFNIKNKQGKSPFEHIENKTFDSVNNSCSNLLGSINELFIGIESDDPESTINYFKIRCLQQTYRINIETIINVRDDLGNTLLHYAADYAYRDIVKLLLQHGAIFNRKNKFDYPPINFASRDIYDLLNSINEIFDHTNCMYSTQVDMKIIRNVRNDEGMIILHAAVKEGNLNAMIALLKAGASIDAEDIHDNRPLDYAQQGHIKNILEASRDLLREVRSNNVNNVEKLIAREAVVSSSALLLAVKHGYCEIVKSMLKSFIVNVELEYILKSMDEDGNSGLHLALGHRHYEIAKILLAYAKNINDNGTTLKQLIESANHANKKPFDLSTDKNKSKEVTEAMKDEMETELMENEPCNHLESSHQPQSPSPKPIGRPRTDISEYKPLRRPKADVLEEEKPEHRNLSHHQGSFHQQKSSESDKYKGATELLPEVRTHPGTNFNNTVRSRNKHLFGSQTITSSENGSQQPFSQNYMQHYKKLLTSRVPFNQSPPLNRSSTSQITSQGIFPRNLQESSYDVWLHPSAKTRLDSISNASFSSNYSAVLPVDCNSPSAWDKAEDCLIHQSAPSDSPILKGSQSQDKPSLKQFYPYQEG</sequence>
<evidence type="ECO:0000256" key="2">
    <source>
        <dbReference type="ARBA" id="ARBA00023043"/>
    </source>
</evidence>
<comment type="caution">
    <text evidence="5">The sequence shown here is derived from an EMBL/GenBank/DDBJ whole genome shotgun (WGS) entry which is preliminary data.</text>
</comment>
<evidence type="ECO:0000256" key="1">
    <source>
        <dbReference type="ARBA" id="ARBA00022737"/>
    </source>
</evidence>
<dbReference type="Proteomes" id="UP001187531">
    <property type="component" value="Unassembled WGS sequence"/>
</dbReference>
<dbReference type="PANTHER" id="PTHR24166">
    <property type="entry name" value="ROLLING PEBBLES, ISOFORM B"/>
    <property type="match status" value="1"/>
</dbReference>
<dbReference type="SMART" id="SM00248">
    <property type="entry name" value="ANK"/>
    <property type="match status" value="8"/>
</dbReference>
<feature type="repeat" description="ANK" evidence="3">
    <location>
        <begin position="379"/>
        <end position="411"/>
    </location>
</feature>
<keyword evidence="2 3" id="KW-0040">ANK repeat</keyword>